<proteinExistence type="predicted"/>
<dbReference type="EMBL" id="JAFEKC020000015">
    <property type="protein sequence ID" value="KAK0510657.1"/>
    <property type="molecule type" value="Genomic_DNA"/>
</dbReference>
<feature type="compositionally biased region" description="Gly residues" evidence="1">
    <location>
        <begin position="239"/>
        <end position="250"/>
    </location>
</feature>
<sequence>MVYHHRAQSVYSLNLAQETVGDELNDLPIASPLDKRYIAWLGNTTSNLWPLIRIHDDQLAQHIYEQNFDPRKTVSGRILGDESALTWLCEKYGPLGPDTTFELVSETAWVASYRQHYVFEGPDTVLLDHLAQAFAVIKRNLVEADHANDHLFDITPTNSPPRSDQHTMGNGNGFSFQEHGARTEENGSSTESLQGRLWDRIDEEVEDDDHDNGDDDDEDDFDDDERYEHEFAFDDMKGGSNGAYGNGSWE</sequence>
<feature type="region of interest" description="Disordered" evidence="1">
    <location>
        <begin position="152"/>
        <end position="250"/>
    </location>
</feature>
<protein>
    <submittedName>
        <fullName evidence="2">Uncharacterized protein</fullName>
    </submittedName>
</protein>
<reference evidence="2" key="1">
    <citation type="submission" date="2023-03" db="EMBL/GenBank/DDBJ databases">
        <title>Complete genome of Cladonia borealis.</title>
        <authorList>
            <person name="Park H."/>
        </authorList>
    </citation>
    <scope>NUCLEOTIDE SEQUENCE</scope>
    <source>
        <strain evidence="2">ANT050790</strain>
    </source>
</reference>
<accession>A0AA39V094</accession>
<dbReference type="Proteomes" id="UP001166286">
    <property type="component" value="Unassembled WGS sequence"/>
</dbReference>
<comment type="caution">
    <text evidence="2">The sequence shown here is derived from an EMBL/GenBank/DDBJ whole genome shotgun (WGS) entry which is preliminary data.</text>
</comment>
<feature type="compositionally biased region" description="Polar residues" evidence="1">
    <location>
        <begin position="155"/>
        <end position="175"/>
    </location>
</feature>
<gene>
    <name evidence="2" type="ORF">JMJ35_007089</name>
</gene>
<keyword evidence="3" id="KW-1185">Reference proteome</keyword>
<dbReference type="AlphaFoldDB" id="A0AA39V094"/>
<evidence type="ECO:0000256" key="1">
    <source>
        <dbReference type="SAM" id="MobiDB-lite"/>
    </source>
</evidence>
<name>A0AA39V094_9LECA</name>
<evidence type="ECO:0000313" key="3">
    <source>
        <dbReference type="Proteomes" id="UP001166286"/>
    </source>
</evidence>
<organism evidence="2 3">
    <name type="scientific">Cladonia borealis</name>
    <dbReference type="NCBI Taxonomy" id="184061"/>
    <lineage>
        <taxon>Eukaryota</taxon>
        <taxon>Fungi</taxon>
        <taxon>Dikarya</taxon>
        <taxon>Ascomycota</taxon>
        <taxon>Pezizomycotina</taxon>
        <taxon>Lecanoromycetes</taxon>
        <taxon>OSLEUM clade</taxon>
        <taxon>Lecanoromycetidae</taxon>
        <taxon>Lecanorales</taxon>
        <taxon>Lecanorineae</taxon>
        <taxon>Cladoniaceae</taxon>
        <taxon>Cladonia</taxon>
    </lineage>
</organism>
<feature type="compositionally biased region" description="Basic and acidic residues" evidence="1">
    <location>
        <begin position="226"/>
        <end position="237"/>
    </location>
</feature>
<evidence type="ECO:0000313" key="2">
    <source>
        <dbReference type="EMBL" id="KAK0510657.1"/>
    </source>
</evidence>
<feature type="compositionally biased region" description="Acidic residues" evidence="1">
    <location>
        <begin position="201"/>
        <end position="225"/>
    </location>
</feature>